<keyword evidence="1" id="KW-0614">Plasmid</keyword>
<dbReference type="EMBL" id="CP000827">
    <property type="protein sequence ID" value="ABV44027.1"/>
    <property type="molecule type" value="Genomic_DNA"/>
</dbReference>
<dbReference type="KEGG" id="spe:Spro_4935"/>
<name>A8GLN7_SERP5</name>
<dbReference type="HOGENOM" id="CLU_1467250_0_0_6"/>
<reference evidence="1" key="1">
    <citation type="submission" date="2007-09" db="EMBL/GenBank/DDBJ databases">
        <title>Complete sequence of plasmid of Serratia proteamaculans 568.</title>
        <authorList>
            <consortium name="US DOE Joint Genome Institute"/>
            <person name="Copeland A."/>
            <person name="Lucas S."/>
            <person name="Lapidus A."/>
            <person name="Barry K."/>
            <person name="Glavina del Rio T."/>
            <person name="Dalin E."/>
            <person name="Tice H."/>
            <person name="Pitluck S."/>
            <person name="Chain P."/>
            <person name="Malfatti S."/>
            <person name="Shin M."/>
            <person name="Vergez L."/>
            <person name="Schmutz J."/>
            <person name="Larimer F."/>
            <person name="Land M."/>
            <person name="Hauser L."/>
            <person name="Kyrpides N."/>
            <person name="Kim E."/>
            <person name="Taghavi S."/>
            <person name="Newman L."/>
            <person name="Vangronsveld J."/>
            <person name="van der Lelie D."/>
            <person name="Richardson P."/>
        </authorList>
    </citation>
    <scope>NUCLEOTIDE SEQUENCE [LARGE SCALE GENOMIC DNA]</scope>
    <source>
        <strain evidence="1">568</strain>
        <plasmid evidence="1">pSPRO01</plasmid>
    </source>
</reference>
<dbReference type="eggNOG" id="ENOG5033GHS">
    <property type="taxonomic scope" value="Bacteria"/>
</dbReference>
<geneLocation type="plasmid" evidence="1">
    <name>pSPRO01</name>
</geneLocation>
<evidence type="ECO:0000313" key="1">
    <source>
        <dbReference type="EMBL" id="ABV44027.1"/>
    </source>
</evidence>
<protein>
    <submittedName>
        <fullName evidence="1">Uncharacterized protein</fullName>
    </submittedName>
</protein>
<accession>A8GLN7</accession>
<sequence length="184" mass="20965">MFNTEHLYMIAREIERMASEPLYSQEYVSALTNVAQLNLERVAELEHEKGNRGEGWRPDIDPITGRAFFMWIAHPTKGMVPTYGGPYDSYTLAERDTDSGYFVERYDHDDGRWRTDCVEDCGVQVVDDQLYTSDEDPDDLKAEISALRAKLATPVRLSDTTHPRCRLQHADDIRAVGFKCAGAE</sequence>
<dbReference type="AlphaFoldDB" id="A8GLN7"/>
<gene>
    <name evidence="1" type="ordered locus">Spro_4935</name>
</gene>
<organism evidence="1">
    <name type="scientific">Serratia proteamaculans (strain 568)</name>
    <dbReference type="NCBI Taxonomy" id="399741"/>
    <lineage>
        <taxon>Bacteria</taxon>
        <taxon>Pseudomonadati</taxon>
        <taxon>Pseudomonadota</taxon>
        <taxon>Gammaproteobacteria</taxon>
        <taxon>Enterobacterales</taxon>
        <taxon>Yersiniaceae</taxon>
        <taxon>Serratia</taxon>
    </lineage>
</organism>
<proteinExistence type="predicted"/>